<organism evidence="4 5">
    <name type="scientific">Clostridium algidicarnis DSM 15099</name>
    <dbReference type="NCBI Taxonomy" id="1121295"/>
    <lineage>
        <taxon>Bacteria</taxon>
        <taxon>Bacillati</taxon>
        <taxon>Bacillota</taxon>
        <taxon>Clostridia</taxon>
        <taxon>Eubacteriales</taxon>
        <taxon>Clostridiaceae</taxon>
        <taxon>Clostridium</taxon>
    </lineage>
</organism>
<comment type="caution">
    <text evidence="4">The sequence shown here is derived from an EMBL/GenBank/DDBJ whole genome shotgun (WGS) entry which is preliminary data.</text>
</comment>
<feature type="domain" description="Alcohol dehydrogenase iron-type/glycerol dehydrogenase GldA" evidence="2">
    <location>
        <begin position="8"/>
        <end position="174"/>
    </location>
</feature>
<sequence length="365" mass="40581">MLFNYFMPTKIYFGKDVVLKNKDILKDFGNKAYIITGKRSSKINGSLDHIIEALEYNNIEHIIFDEVEENPSLETVEKASAIGKNEKVDFIIGIGGGSPLDAAKAIGIFINNPNINKDNINETKDLKSLPIIAIATTSGTGSEVTQYAIVTDHNNQTKKNLGQSVFPDVAFLDPSYTMNMGYDVTVSTAIDAFTHLAEGYLNNNASELTDTMAESGLRFFGRCLKDILENNIDYSTRENLMLASTLGGMVIAQTGTSLPHGMGYPLTYFKNVPHGKANALLYGEYLNVFKDKTRVNKVLSFLNLKDIEELSSIISKLMDTTLDITEKEIQVYAKIMCSNEAKLKNHPEKVGYDEIYNIYMNSLIK</sequence>
<accession>A0A2S6G0B9</accession>
<dbReference type="PANTHER" id="PTHR11496:SF103">
    <property type="entry name" value="DEHYDROGENASE, PUTATIVE-RELATED"/>
    <property type="match status" value="1"/>
</dbReference>
<evidence type="ECO:0000259" key="3">
    <source>
        <dbReference type="Pfam" id="PF25137"/>
    </source>
</evidence>
<dbReference type="InterPro" id="IPR056798">
    <property type="entry name" value="ADH_Fe_C"/>
</dbReference>
<dbReference type="AlphaFoldDB" id="A0A2S6G0B9"/>
<dbReference type="Pfam" id="PF00465">
    <property type="entry name" value="Fe-ADH"/>
    <property type="match status" value="1"/>
</dbReference>
<dbReference type="OrthoDB" id="9804734at2"/>
<dbReference type="CDD" id="cd08181">
    <property type="entry name" value="PPD-like"/>
    <property type="match status" value="1"/>
</dbReference>
<name>A0A2S6G0B9_9CLOT</name>
<evidence type="ECO:0000259" key="2">
    <source>
        <dbReference type="Pfam" id="PF00465"/>
    </source>
</evidence>
<dbReference type="Gene3D" id="1.20.1090.10">
    <property type="entry name" value="Dehydroquinate synthase-like - alpha domain"/>
    <property type="match status" value="1"/>
</dbReference>
<feature type="domain" description="Fe-containing alcohol dehydrogenase-like C-terminal" evidence="3">
    <location>
        <begin position="185"/>
        <end position="361"/>
    </location>
</feature>
<evidence type="ECO:0000313" key="5">
    <source>
        <dbReference type="Proteomes" id="UP000239863"/>
    </source>
</evidence>
<reference evidence="4 5" key="1">
    <citation type="submission" date="2018-02" db="EMBL/GenBank/DDBJ databases">
        <title>Genomic Encyclopedia of Archaeal and Bacterial Type Strains, Phase II (KMG-II): from individual species to whole genera.</title>
        <authorList>
            <person name="Goeker M."/>
        </authorList>
    </citation>
    <scope>NUCLEOTIDE SEQUENCE [LARGE SCALE GENOMIC DNA]</scope>
    <source>
        <strain evidence="4 5">DSM 15099</strain>
    </source>
</reference>
<dbReference type="STRING" id="37659.GCA_000703125_01696"/>
<dbReference type="GO" id="GO:0046872">
    <property type="term" value="F:metal ion binding"/>
    <property type="evidence" value="ECO:0007669"/>
    <property type="project" value="InterPro"/>
</dbReference>
<keyword evidence="1" id="KW-0560">Oxidoreductase</keyword>
<dbReference type="SUPFAM" id="SSF56796">
    <property type="entry name" value="Dehydroquinate synthase-like"/>
    <property type="match status" value="1"/>
</dbReference>
<proteinExistence type="predicted"/>
<dbReference type="Proteomes" id="UP000239863">
    <property type="component" value="Unassembled WGS sequence"/>
</dbReference>
<dbReference type="GO" id="GO:0004022">
    <property type="term" value="F:alcohol dehydrogenase (NAD+) activity"/>
    <property type="evidence" value="ECO:0007669"/>
    <property type="project" value="TreeGrafter"/>
</dbReference>
<evidence type="ECO:0000313" key="4">
    <source>
        <dbReference type="EMBL" id="PPK49186.1"/>
    </source>
</evidence>
<dbReference type="Pfam" id="PF25137">
    <property type="entry name" value="ADH_Fe_C"/>
    <property type="match status" value="1"/>
</dbReference>
<dbReference type="InterPro" id="IPR001670">
    <property type="entry name" value="ADH_Fe/GldA"/>
</dbReference>
<dbReference type="RefSeq" id="WP_104409209.1">
    <property type="nucleotide sequence ID" value="NZ_PTIS01000002.1"/>
</dbReference>
<gene>
    <name evidence="4" type="ORF">BD821_10299</name>
</gene>
<dbReference type="Gene3D" id="3.40.50.1970">
    <property type="match status" value="1"/>
</dbReference>
<dbReference type="FunFam" id="3.40.50.1970:FF:000003">
    <property type="entry name" value="Alcohol dehydrogenase, iron-containing"/>
    <property type="match status" value="1"/>
</dbReference>
<evidence type="ECO:0000256" key="1">
    <source>
        <dbReference type="ARBA" id="ARBA00023002"/>
    </source>
</evidence>
<dbReference type="InterPro" id="IPR039697">
    <property type="entry name" value="Alcohol_dehydrogenase_Fe"/>
</dbReference>
<protein>
    <submittedName>
        <fullName evidence="4">Alcohol dehydrogenase</fullName>
    </submittedName>
</protein>
<dbReference type="EMBL" id="PTIS01000002">
    <property type="protein sequence ID" value="PPK49186.1"/>
    <property type="molecule type" value="Genomic_DNA"/>
</dbReference>
<dbReference type="PANTHER" id="PTHR11496">
    <property type="entry name" value="ALCOHOL DEHYDROGENASE"/>
    <property type="match status" value="1"/>
</dbReference>